<dbReference type="PROSITE" id="PS50975">
    <property type="entry name" value="ATP_GRASP"/>
    <property type="match status" value="1"/>
</dbReference>
<dbReference type="PANTHER" id="PTHR11405:SF53">
    <property type="entry name" value="CARBAMOYL-PHOSPHATE SYNTHASE [AMMONIA], MITOCHONDRIAL"/>
    <property type="match status" value="1"/>
</dbReference>
<dbReference type="GO" id="GO:0004088">
    <property type="term" value="F:carbamoyl-phosphate synthase (glutamine-hydrolyzing) activity"/>
    <property type="evidence" value="ECO:0007669"/>
    <property type="project" value="UniProtKB-EC"/>
</dbReference>
<evidence type="ECO:0000256" key="8">
    <source>
        <dbReference type="PROSITE-ProRule" id="PRU00409"/>
    </source>
</evidence>
<dbReference type="PANTHER" id="PTHR11405">
    <property type="entry name" value="CARBAMOYLTRANSFERASE FAMILY MEMBER"/>
    <property type="match status" value="1"/>
</dbReference>
<dbReference type="Pfam" id="PF02787">
    <property type="entry name" value="CPSase_L_D3"/>
    <property type="match status" value="1"/>
</dbReference>
<feature type="domain" description="ATP-grasp" evidence="9">
    <location>
        <begin position="136"/>
        <end position="330"/>
    </location>
</feature>
<name>A0ABP0EQN7_9LACO</name>
<keyword evidence="4 8" id="KW-0067">ATP-binding</keyword>
<dbReference type="InterPro" id="IPR005479">
    <property type="entry name" value="CPAse_ATP-bd"/>
</dbReference>
<dbReference type="InterPro" id="IPR036897">
    <property type="entry name" value="CarbamoylP_synth_lsu_oligo_sf"/>
</dbReference>
<dbReference type="PRINTS" id="PR00098">
    <property type="entry name" value="CPSASE"/>
</dbReference>
<evidence type="ECO:0000259" key="9">
    <source>
        <dbReference type="PROSITE" id="PS50975"/>
    </source>
</evidence>
<proteinExistence type="inferred from homology"/>
<organism evidence="10 11">
    <name type="scientific">Eupransor demetentiae</name>
    <dbReference type="NCBI Taxonomy" id="3109584"/>
    <lineage>
        <taxon>Bacteria</taxon>
        <taxon>Bacillati</taxon>
        <taxon>Bacillota</taxon>
        <taxon>Bacilli</taxon>
        <taxon>Lactobacillales</taxon>
        <taxon>Lactobacillaceae</taxon>
        <taxon>Eupransor</taxon>
    </lineage>
</organism>
<keyword evidence="11" id="KW-1185">Reference proteome</keyword>
<dbReference type="EC" id="6.3.4.16" evidence="6"/>
<dbReference type="InterPro" id="IPR016185">
    <property type="entry name" value="PreATP-grasp_dom_sf"/>
</dbReference>
<reference evidence="10 11" key="1">
    <citation type="submission" date="2024-01" db="EMBL/GenBank/DDBJ databases">
        <authorList>
            <person name="Botero Cardona J."/>
        </authorList>
    </citation>
    <scope>NUCLEOTIDE SEQUENCE [LARGE SCALE GENOMIC DNA]</scope>
    <source>
        <strain evidence="10 11">LMG 33000</strain>
    </source>
</reference>
<evidence type="ECO:0000256" key="4">
    <source>
        <dbReference type="ARBA" id="ARBA00022840"/>
    </source>
</evidence>
<dbReference type="Gene3D" id="3.30.470.20">
    <property type="entry name" value="ATP-grasp fold, B domain"/>
    <property type="match status" value="1"/>
</dbReference>
<dbReference type="RefSeq" id="WP_349641603.1">
    <property type="nucleotide sequence ID" value="NZ_CAWVOH010000001.1"/>
</dbReference>
<dbReference type="SUPFAM" id="SSF56059">
    <property type="entry name" value="Glutathione synthetase ATP-binding domain-like"/>
    <property type="match status" value="1"/>
</dbReference>
<dbReference type="InterPro" id="IPR011761">
    <property type="entry name" value="ATP-grasp"/>
</dbReference>
<dbReference type="InterPro" id="IPR005480">
    <property type="entry name" value="CPSase_lsu_oligo"/>
</dbReference>
<gene>
    <name evidence="10" type="ORF">R54876_GBNLAHCA_00620</name>
</gene>
<evidence type="ECO:0000256" key="1">
    <source>
        <dbReference type="ARBA" id="ARBA00009799"/>
    </source>
</evidence>
<evidence type="ECO:0000256" key="2">
    <source>
        <dbReference type="ARBA" id="ARBA00022598"/>
    </source>
</evidence>
<evidence type="ECO:0000313" key="11">
    <source>
        <dbReference type="Proteomes" id="UP001314241"/>
    </source>
</evidence>
<evidence type="ECO:0000256" key="5">
    <source>
        <dbReference type="ARBA" id="ARBA00023211"/>
    </source>
</evidence>
<evidence type="ECO:0000256" key="3">
    <source>
        <dbReference type="ARBA" id="ARBA00022741"/>
    </source>
</evidence>
<dbReference type="SUPFAM" id="SSF48108">
    <property type="entry name" value="Carbamoyl phosphate synthetase, large subunit connection domain"/>
    <property type="match status" value="1"/>
</dbReference>
<dbReference type="SMART" id="SM01096">
    <property type="entry name" value="CPSase_L_D3"/>
    <property type="match status" value="1"/>
</dbReference>
<dbReference type="Gene3D" id="1.10.1030.10">
    <property type="entry name" value="Carbamoyl-phosphate synthetase, large subunit oligomerisation domain"/>
    <property type="match status" value="1"/>
</dbReference>
<dbReference type="InterPro" id="IPR058047">
    <property type="entry name" value="CPSase_preATP-grasp"/>
</dbReference>
<dbReference type="Pfam" id="PF25596">
    <property type="entry name" value="CPSase_L_D1"/>
    <property type="match status" value="2"/>
</dbReference>
<keyword evidence="2 10" id="KW-0436">Ligase</keyword>
<evidence type="ECO:0000256" key="6">
    <source>
        <dbReference type="ARBA" id="ARBA00044063"/>
    </source>
</evidence>
<dbReference type="Pfam" id="PF02786">
    <property type="entry name" value="CPSase_L_D2"/>
    <property type="match status" value="1"/>
</dbReference>
<sequence>MWNKTTRASIKKILFIGAGPNDFSIQGENDAAIYQVLPELHGQGYKPYIIDSNPYSVSLESIAAETFWLPLTVENIKQVILENQIDSVMPLFGGYRGIQLWDQVLQEWSEEDGQAPQTLGLKPENLHRVNDVAALSDLLDEAGLPVIQSQVIRSQDEANEWMRENDLPLIMRAHNPAQGNTRQIVERLDEFEDVFDAVKEQSLTQEILISKAINGLKEVSFEVMRDCQGNCMQIGASEDMDPIGIHTADSLSISPVLTIQDQYMEQMRAYAIRAANLLQIEGALHVQFAISEKTGEIYIIKVSPYIDQVANRMALMTGYPVMLIAMYMALGIKIENVQLPHRFHEKTAMMEPMMDHMVVKLPVFAFGDLKAAGIKVNPQLSSVQKSVGSTLGFGRTFVEALEKAIRSAHFNNRSFSPDYMKNFSDDELIQQLIHPQENRVLLFIEALRRGYEVDELAELSHIDEFYFYQLQKLIQIEREVDQEHFNANALYKAKKAGLSDGLIAHFWESNYREVRQFGRKSAIRATYKALEPSAGEFPENAHQYYATFESEDESKPLGEDTVLVIGSGAFRIGESATGGYATTITMSELRRLQYHTIIMNNNSSDATLLPHLSDKQYMEPLEISDVMAVVDKEHPRAIIVPGNRRKLIAALKELKQNVLVLPKEKHQPLGPEPFETEYSLNFFYDGKKAYPLCIGAHRAGEMRLLPGKVAGAEELLSDIHSDGPGLYQLIWRQPNEEDWQNVELPDPERDTWLRPMPYGQIAFLSKSMKIQFIRLAVRALLNELSSTDYEQLDHAVLTPEGANKRMTTARTDYQLHLQPEGDIDTTRFELGVGISFNE</sequence>
<comment type="caution">
    <text evidence="10">The sequence shown here is derived from an EMBL/GenBank/DDBJ whole genome shotgun (WGS) entry which is preliminary data.</text>
</comment>
<accession>A0ABP0EQN7</accession>
<keyword evidence="5" id="KW-0464">Manganese</keyword>
<comment type="catalytic activity">
    <reaction evidence="7">
        <text>hydrogencarbonate + NH4(+) + 2 ATP = carbamoyl phosphate + 2 ADP + phosphate + 2 H(+)</text>
        <dbReference type="Rhea" id="RHEA:18029"/>
        <dbReference type="ChEBI" id="CHEBI:15378"/>
        <dbReference type="ChEBI" id="CHEBI:17544"/>
        <dbReference type="ChEBI" id="CHEBI:28938"/>
        <dbReference type="ChEBI" id="CHEBI:30616"/>
        <dbReference type="ChEBI" id="CHEBI:43474"/>
        <dbReference type="ChEBI" id="CHEBI:58228"/>
        <dbReference type="ChEBI" id="CHEBI:456216"/>
        <dbReference type="EC" id="6.3.4.16"/>
    </reaction>
</comment>
<evidence type="ECO:0000313" key="10">
    <source>
        <dbReference type="EMBL" id="CAK8054060.1"/>
    </source>
</evidence>
<keyword evidence="3 8" id="KW-0547">Nucleotide-binding</keyword>
<dbReference type="Proteomes" id="UP001314241">
    <property type="component" value="Unassembled WGS sequence"/>
</dbReference>
<dbReference type="Gene3D" id="3.40.50.20">
    <property type="match status" value="2"/>
</dbReference>
<dbReference type="EMBL" id="CAWVOH010000001">
    <property type="protein sequence ID" value="CAK8054060.1"/>
    <property type="molecule type" value="Genomic_DNA"/>
</dbReference>
<dbReference type="SUPFAM" id="SSF52440">
    <property type="entry name" value="PreATP-grasp domain"/>
    <property type="match status" value="2"/>
</dbReference>
<protein>
    <recommendedName>
        <fullName evidence="6">carbamoyl-phosphate synthase (ammonia)</fullName>
        <ecNumber evidence="6">6.3.4.16</ecNumber>
    </recommendedName>
</protein>
<evidence type="ECO:0000256" key="7">
    <source>
        <dbReference type="ARBA" id="ARBA00047359"/>
    </source>
</evidence>
<dbReference type="InterPro" id="IPR005483">
    <property type="entry name" value="CPSase_dom"/>
</dbReference>
<comment type="similarity">
    <text evidence="1">Belongs to the CarB family.</text>
</comment>